<dbReference type="VEuPathDB" id="FungiDB:GMDG_07064"/>
<comment type="similarity">
    <text evidence="3">Belongs to the RBT5 family.</text>
</comment>
<keyword evidence="8 15" id="KW-0479">Metal-binding</keyword>
<evidence type="ECO:0000256" key="4">
    <source>
        <dbReference type="ARBA" id="ARBA00022475"/>
    </source>
</evidence>
<dbReference type="AlphaFoldDB" id="A0A177AHG6"/>
<evidence type="ECO:0000256" key="1">
    <source>
        <dbReference type="ARBA" id="ARBA00004609"/>
    </source>
</evidence>
<keyword evidence="5" id="KW-0964">Secreted</keyword>
<dbReference type="Proteomes" id="UP000077154">
    <property type="component" value="Unassembled WGS sequence"/>
</dbReference>
<evidence type="ECO:0000256" key="11">
    <source>
        <dbReference type="ARBA" id="ARBA00023136"/>
    </source>
</evidence>
<evidence type="ECO:0000256" key="10">
    <source>
        <dbReference type="ARBA" id="ARBA00023004"/>
    </source>
</evidence>
<keyword evidence="10 15" id="KW-0408">Iron</keyword>
<feature type="binding site" description="axial binding residue" evidence="15">
    <location>
        <position position="50"/>
    </location>
    <ligand>
        <name>heme</name>
        <dbReference type="ChEBI" id="CHEBI:30413"/>
    </ligand>
    <ligandPart>
        <name>Fe</name>
        <dbReference type="ChEBI" id="CHEBI:18248"/>
    </ligandPart>
</feature>
<evidence type="ECO:0000256" key="2">
    <source>
        <dbReference type="ARBA" id="ARBA00004613"/>
    </source>
</evidence>
<feature type="signal peptide" evidence="17">
    <location>
        <begin position="1"/>
        <end position="19"/>
    </location>
</feature>
<evidence type="ECO:0000256" key="17">
    <source>
        <dbReference type="SAM" id="SignalP"/>
    </source>
</evidence>
<evidence type="ECO:0000256" key="7">
    <source>
        <dbReference type="ARBA" id="ARBA00022622"/>
    </source>
</evidence>
<feature type="chain" id="PRO_5008056562" description="CFEM domain-containing protein" evidence="17">
    <location>
        <begin position="20"/>
        <end position="193"/>
    </location>
</feature>
<dbReference type="GO" id="GO:0046872">
    <property type="term" value="F:metal ion binding"/>
    <property type="evidence" value="ECO:0007669"/>
    <property type="project" value="UniProtKB-UniRule"/>
</dbReference>
<keyword evidence="7" id="KW-0336">GPI-anchor</keyword>
<evidence type="ECO:0000256" key="6">
    <source>
        <dbReference type="ARBA" id="ARBA00022617"/>
    </source>
</evidence>
<dbReference type="Pfam" id="PF05730">
    <property type="entry name" value="CFEM"/>
    <property type="match status" value="1"/>
</dbReference>
<dbReference type="SMART" id="SM00747">
    <property type="entry name" value="CFEM"/>
    <property type="match status" value="1"/>
</dbReference>
<dbReference type="RefSeq" id="XP_024326002.1">
    <property type="nucleotide sequence ID" value="XM_024467302.1"/>
</dbReference>
<keyword evidence="13" id="KW-0325">Glycoprotein</keyword>
<dbReference type="GO" id="GO:0005886">
    <property type="term" value="C:plasma membrane"/>
    <property type="evidence" value="ECO:0007669"/>
    <property type="project" value="UniProtKB-SubCell"/>
</dbReference>
<evidence type="ECO:0000256" key="16">
    <source>
        <dbReference type="SAM" id="MobiDB-lite"/>
    </source>
</evidence>
<keyword evidence="9 17" id="KW-0732">Signal</keyword>
<gene>
    <name evidence="19" type="ORF">VC83_03658</name>
</gene>
<evidence type="ECO:0000259" key="18">
    <source>
        <dbReference type="PROSITE" id="PS52012"/>
    </source>
</evidence>
<dbReference type="InterPro" id="IPR051735">
    <property type="entry name" value="CFEM_domain"/>
</dbReference>
<organism evidence="19">
    <name type="scientific">Pseudogymnoascus destructans</name>
    <dbReference type="NCBI Taxonomy" id="655981"/>
    <lineage>
        <taxon>Eukaryota</taxon>
        <taxon>Fungi</taxon>
        <taxon>Dikarya</taxon>
        <taxon>Ascomycota</taxon>
        <taxon>Pezizomycotina</taxon>
        <taxon>Leotiomycetes</taxon>
        <taxon>Thelebolales</taxon>
        <taxon>Thelebolaceae</taxon>
        <taxon>Pseudogymnoascus</taxon>
    </lineage>
</organism>
<accession>A0A177AHG6</accession>
<evidence type="ECO:0000313" key="19">
    <source>
        <dbReference type="EMBL" id="OAF60721.1"/>
    </source>
</evidence>
<name>A0A177AHG6_9PEZI</name>
<evidence type="ECO:0000256" key="15">
    <source>
        <dbReference type="PROSITE-ProRule" id="PRU01356"/>
    </source>
</evidence>
<proteinExistence type="inferred from homology"/>
<feature type="compositionally biased region" description="Low complexity" evidence="16">
    <location>
        <begin position="143"/>
        <end position="153"/>
    </location>
</feature>
<dbReference type="GO" id="GO:0005576">
    <property type="term" value="C:extracellular region"/>
    <property type="evidence" value="ECO:0007669"/>
    <property type="project" value="UniProtKB-SubCell"/>
</dbReference>
<comment type="subcellular location">
    <subcellularLocation>
        <location evidence="1">Cell membrane</location>
        <topology evidence="1">Lipid-anchor</topology>
        <topology evidence="1">GPI-anchor</topology>
    </subcellularLocation>
    <subcellularLocation>
        <location evidence="2">Secreted</location>
    </subcellularLocation>
</comment>
<keyword evidence="14" id="KW-0449">Lipoprotein</keyword>
<evidence type="ECO:0000256" key="13">
    <source>
        <dbReference type="ARBA" id="ARBA00023180"/>
    </source>
</evidence>
<dbReference type="PROSITE" id="PS52012">
    <property type="entry name" value="CFEM"/>
    <property type="match status" value="1"/>
</dbReference>
<feature type="region of interest" description="Disordered" evidence="16">
    <location>
        <begin position="143"/>
        <end position="173"/>
    </location>
</feature>
<keyword evidence="4" id="KW-1003">Cell membrane</keyword>
<feature type="disulfide bond" evidence="15">
    <location>
        <begin position="46"/>
        <end position="53"/>
    </location>
</feature>
<dbReference type="eggNOG" id="ENOG502SD7M">
    <property type="taxonomic scope" value="Eukaryota"/>
</dbReference>
<evidence type="ECO:0000256" key="8">
    <source>
        <dbReference type="ARBA" id="ARBA00022723"/>
    </source>
</evidence>
<protein>
    <recommendedName>
        <fullName evidence="18">CFEM domain-containing protein</fullName>
    </recommendedName>
</protein>
<keyword evidence="12 15" id="KW-1015">Disulfide bond</keyword>
<dbReference type="GeneID" id="36286733"/>
<feature type="domain" description="CFEM" evidence="18">
    <location>
        <begin position="1"/>
        <end position="116"/>
    </location>
</feature>
<dbReference type="GO" id="GO:0098552">
    <property type="term" value="C:side of membrane"/>
    <property type="evidence" value="ECO:0007669"/>
    <property type="project" value="UniProtKB-KW"/>
</dbReference>
<evidence type="ECO:0000256" key="14">
    <source>
        <dbReference type="ARBA" id="ARBA00023288"/>
    </source>
</evidence>
<evidence type="ECO:0000256" key="5">
    <source>
        <dbReference type="ARBA" id="ARBA00022525"/>
    </source>
</evidence>
<sequence length="193" mass="18168">MRFSLALIAAVAAATSVAAQDVAGIVSQIPSCALTCIATASAGQSCAITDYACQCGKMSAIQASATPCVTTKCKPEDALKVLSLTSELCKKVGTGSSSSSAAAAAATTQAAGGAATTTTLVTAPSSTDEGSIQPSLAATTAATTAAGGSSSGAPTEPTGAFTQTPAPVASGAASRMGVSGSAAAVVAVAAMLL</sequence>
<dbReference type="EMBL" id="KV441391">
    <property type="protein sequence ID" value="OAF60721.1"/>
    <property type="molecule type" value="Genomic_DNA"/>
</dbReference>
<reference evidence="19" key="1">
    <citation type="submission" date="2016-03" db="EMBL/GenBank/DDBJ databases">
        <title>Updated assembly of Pseudogymnoascus destructans, the fungus causing white-nose syndrome of bats.</title>
        <authorList>
            <person name="Palmer J.M."/>
            <person name="Drees K.P."/>
            <person name="Foster J.T."/>
            <person name="Lindner D.L."/>
        </authorList>
    </citation>
    <scope>NUCLEOTIDE SEQUENCE [LARGE SCALE GENOMIC DNA]</scope>
    <source>
        <strain evidence="19">20631-21</strain>
    </source>
</reference>
<dbReference type="OrthoDB" id="3767534at2759"/>
<evidence type="ECO:0000256" key="3">
    <source>
        <dbReference type="ARBA" id="ARBA00010031"/>
    </source>
</evidence>
<keyword evidence="6 15" id="KW-0349">Heme</keyword>
<evidence type="ECO:0000256" key="12">
    <source>
        <dbReference type="ARBA" id="ARBA00023157"/>
    </source>
</evidence>
<dbReference type="PANTHER" id="PTHR37928:SF2">
    <property type="entry name" value="GPI ANCHORED CFEM DOMAIN PROTEIN (AFU_ORTHOLOGUE AFUA_6G10580)"/>
    <property type="match status" value="1"/>
</dbReference>
<dbReference type="InterPro" id="IPR008427">
    <property type="entry name" value="Extracellular_membr_CFEM_dom"/>
</dbReference>
<comment type="caution">
    <text evidence="15">Lacks conserved residue(s) required for the propagation of feature annotation.</text>
</comment>
<keyword evidence="11" id="KW-0472">Membrane</keyword>
<evidence type="ECO:0000256" key="9">
    <source>
        <dbReference type="ARBA" id="ARBA00022729"/>
    </source>
</evidence>
<dbReference type="PANTHER" id="PTHR37928">
    <property type="entry name" value="CFEM DOMAIN PROTEIN (AFU_ORTHOLOGUE AFUA_6G14090)"/>
    <property type="match status" value="1"/>
</dbReference>